<dbReference type="AlphaFoldDB" id="A0A423U786"/>
<dbReference type="InterPro" id="IPR022801">
    <property type="entry name" value="Ribosomal_uS4"/>
</dbReference>
<evidence type="ECO:0000256" key="6">
    <source>
        <dbReference type="ARBA" id="ARBA00023274"/>
    </source>
</evidence>
<dbReference type="Pfam" id="PF01479">
    <property type="entry name" value="S4"/>
    <property type="match status" value="1"/>
</dbReference>
<evidence type="ECO:0000256" key="4">
    <source>
        <dbReference type="ARBA" id="ARBA00022884"/>
    </source>
</evidence>
<accession>A0A423U786</accession>
<dbReference type="Pfam" id="PF00163">
    <property type="entry name" value="Ribosomal_S4"/>
    <property type="match status" value="1"/>
</dbReference>
<evidence type="ECO:0000259" key="10">
    <source>
        <dbReference type="SMART" id="SM01390"/>
    </source>
</evidence>
<evidence type="ECO:0000313" key="11">
    <source>
        <dbReference type="EMBL" id="ROT84554.1"/>
    </source>
</evidence>
<evidence type="ECO:0000256" key="8">
    <source>
        <dbReference type="ARBA" id="ARBA00072223"/>
    </source>
</evidence>
<keyword evidence="12" id="KW-1185">Reference proteome</keyword>
<reference evidence="11 12" key="2">
    <citation type="submission" date="2019-01" db="EMBL/GenBank/DDBJ databases">
        <title>The decoding of complex shrimp genome reveals the adaptation for benthos swimmer, frequently molting mechanism and breeding impact on genome.</title>
        <authorList>
            <person name="Sun Y."/>
            <person name="Gao Y."/>
            <person name="Yu Y."/>
        </authorList>
    </citation>
    <scope>NUCLEOTIDE SEQUENCE [LARGE SCALE GENOMIC DNA]</scope>
    <source>
        <tissue evidence="11">Muscle</tissue>
    </source>
</reference>
<dbReference type="GO" id="GO:0032040">
    <property type="term" value="C:small-subunit processome"/>
    <property type="evidence" value="ECO:0007669"/>
    <property type="project" value="TreeGrafter"/>
</dbReference>
<dbReference type="OrthoDB" id="10248812at2759"/>
<evidence type="ECO:0000313" key="12">
    <source>
        <dbReference type="Proteomes" id="UP000283509"/>
    </source>
</evidence>
<comment type="similarity">
    <text evidence="2">Belongs to the universal ribosomal protein uS4 family.</text>
</comment>
<dbReference type="Gene3D" id="3.10.290.10">
    <property type="entry name" value="RNA-binding S4 domain"/>
    <property type="match status" value="1"/>
</dbReference>
<keyword evidence="4 9" id="KW-0694">RNA-binding</keyword>
<keyword evidence="5" id="KW-0539">Nucleus</keyword>
<evidence type="ECO:0000256" key="5">
    <source>
        <dbReference type="ARBA" id="ARBA00023242"/>
    </source>
</evidence>
<dbReference type="InterPro" id="IPR002942">
    <property type="entry name" value="S4_RNA-bd"/>
</dbReference>
<keyword evidence="6 11" id="KW-0687">Ribonucleoprotein</keyword>
<comment type="caution">
    <text evidence="11">The sequence shown here is derived from an EMBL/GenBank/DDBJ whole genome shotgun (WGS) entry which is preliminary data.</text>
</comment>
<dbReference type="Proteomes" id="UP000283509">
    <property type="component" value="Unassembled WGS sequence"/>
</dbReference>
<dbReference type="PANTHER" id="PTHR11831:SF1">
    <property type="entry name" value="U3 SMALL NUCLEOLAR RIBONUCLEOPROTEIN PROTEIN IMP3"/>
    <property type="match status" value="1"/>
</dbReference>
<keyword evidence="3" id="KW-0690">Ribosome biogenesis</keyword>
<dbReference type="InterPro" id="IPR001912">
    <property type="entry name" value="Ribosomal_uS4_N"/>
</dbReference>
<dbReference type="GO" id="GO:0030515">
    <property type="term" value="F:snoRNA binding"/>
    <property type="evidence" value="ECO:0007669"/>
    <property type="project" value="TreeGrafter"/>
</dbReference>
<dbReference type="SUPFAM" id="SSF55174">
    <property type="entry name" value="Alpha-L RNA-binding motif"/>
    <property type="match status" value="1"/>
</dbReference>
<feature type="domain" description="Small ribosomal subunit protein uS4 N-terminal" evidence="10">
    <location>
        <begin position="1"/>
        <end position="71"/>
    </location>
</feature>
<proteinExistence type="inferred from homology"/>
<sequence>MIQKREDYTMYNKMSREIRELANKIKDLDPKDPYRVEASGKLMEKLYAMGLIPTKWNLQFCNRVTASAFCRRRLPCVMVRSRMVQDLRSAITFIEQGHIRVGAEVVKDPAFLVTRNLEDYVTWVKTSAIRRHIKEYNEERDDYDLNNC</sequence>
<reference evidence="11 12" key="1">
    <citation type="submission" date="2018-04" db="EMBL/GenBank/DDBJ databases">
        <authorList>
            <person name="Zhang X."/>
            <person name="Yuan J."/>
            <person name="Li F."/>
            <person name="Xiang J."/>
        </authorList>
    </citation>
    <scope>NUCLEOTIDE SEQUENCE [LARGE SCALE GENOMIC DNA]</scope>
    <source>
        <tissue evidence="11">Muscle</tissue>
    </source>
</reference>
<dbReference type="EMBL" id="QCYY01000529">
    <property type="protein sequence ID" value="ROT84554.1"/>
    <property type="molecule type" value="Genomic_DNA"/>
</dbReference>
<evidence type="ECO:0000256" key="7">
    <source>
        <dbReference type="ARBA" id="ARBA00069727"/>
    </source>
</evidence>
<comment type="subcellular location">
    <subcellularLocation>
        <location evidence="1">Nucleus</location>
        <location evidence="1">Nucleolus</location>
    </subcellularLocation>
</comment>
<evidence type="ECO:0000256" key="2">
    <source>
        <dbReference type="ARBA" id="ARBA00007465"/>
    </source>
</evidence>
<evidence type="ECO:0000256" key="1">
    <source>
        <dbReference type="ARBA" id="ARBA00004604"/>
    </source>
</evidence>
<dbReference type="STRING" id="6689.A0A423U786"/>
<dbReference type="GO" id="GO:0006364">
    <property type="term" value="P:rRNA processing"/>
    <property type="evidence" value="ECO:0007669"/>
    <property type="project" value="TreeGrafter"/>
</dbReference>
<protein>
    <recommendedName>
        <fullName evidence="7">U3 small nucleolar ribonucleoprotein protein IMP3</fullName>
    </recommendedName>
    <alternativeName>
        <fullName evidence="8">U3 small nucleolar ribonucleoprotein protein imp3</fullName>
    </alternativeName>
</protein>
<name>A0A423U786_PENVA</name>
<dbReference type="GO" id="GO:0042274">
    <property type="term" value="P:ribosomal small subunit biogenesis"/>
    <property type="evidence" value="ECO:0007669"/>
    <property type="project" value="TreeGrafter"/>
</dbReference>
<evidence type="ECO:0000256" key="9">
    <source>
        <dbReference type="PROSITE-ProRule" id="PRU00182"/>
    </source>
</evidence>
<dbReference type="SMART" id="SM01390">
    <property type="entry name" value="Ribosomal_S4"/>
    <property type="match status" value="1"/>
</dbReference>
<evidence type="ECO:0000256" key="3">
    <source>
        <dbReference type="ARBA" id="ARBA00022517"/>
    </source>
</evidence>
<dbReference type="PANTHER" id="PTHR11831">
    <property type="entry name" value="30S 40S RIBOSOMAL PROTEIN"/>
    <property type="match status" value="1"/>
</dbReference>
<dbReference type="FunFam" id="3.10.290.10:FF:000006">
    <property type="entry name" value="U3 small nucleolar ribonucleoprotein IMP3"/>
    <property type="match status" value="1"/>
</dbReference>
<dbReference type="CDD" id="cd00165">
    <property type="entry name" value="S4"/>
    <property type="match status" value="1"/>
</dbReference>
<dbReference type="InterPro" id="IPR036986">
    <property type="entry name" value="S4_RNA-bd_sf"/>
</dbReference>
<organism evidence="11 12">
    <name type="scientific">Penaeus vannamei</name>
    <name type="common">Whiteleg shrimp</name>
    <name type="synonym">Litopenaeus vannamei</name>
    <dbReference type="NCBI Taxonomy" id="6689"/>
    <lineage>
        <taxon>Eukaryota</taxon>
        <taxon>Metazoa</taxon>
        <taxon>Ecdysozoa</taxon>
        <taxon>Arthropoda</taxon>
        <taxon>Crustacea</taxon>
        <taxon>Multicrustacea</taxon>
        <taxon>Malacostraca</taxon>
        <taxon>Eumalacostraca</taxon>
        <taxon>Eucarida</taxon>
        <taxon>Decapoda</taxon>
        <taxon>Dendrobranchiata</taxon>
        <taxon>Penaeoidea</taxon>
        <taxon>Penaeidae</taxon>
        <taxon>Penaeus</taxon>
    </lineage>
</organism>
<dbReference type="GO" id="GO:0034457">
    <property type="term" value="C:Mpp10 complex"/>
    <property type="evidence" value="ECO:0007669"/>
    <property type="project" value="TreeGrafter"/>
</dbReference>
<dbReference type="PROSITE" id="PS50889">
    <property type="entry name" value="S4"/>
    <property type="match status" value="1"/>
</dbReference>
<gene>
    <name evidence="11" type="ORF">C7M84_022266</name>
</gene>
<dbReference type="GO" id="GO:0019843">
    <property type="term" value="F:rRNA binding"/>
    <property type="evidence" value="ECO:0007669"/>
    <property type="project" value="InterPro"/>
</dbReference>